<dbReference type="SUPFAM" id="SSF53850">
    <property type="entry name" value="Periplasmic binding protein-like II"/>
    <property type="match status" value="1"/>
</dbReference>
<dbReference type="Proteomes" id="UP001597189">
    <property type="component" value="Unassembled WGS sequence"/>
</dbReference>
<dbReference type="SUPFAM" id="SSF46785">
    <property type="entry name" value="Winged helix' DNA-binding domain"/>
    <property type="match status" value="1"/>
</dbReference>
<dbReference type="InterPro" id="IPR036388">
    <property type="entry name" value="WH-like_DNA-bd_sf"/>
</dbReference>
<keyword evidence="4" id="KW-0804">Transcription</keyword>
<evidence type="ECO:0000256" key="1">
    <source>
        <dbReference type="ARBA" id="ARBA00009437"/>
    </source>
</evidence>
<reference evidence="8" key="1">
    <citation type="journal article" date="2019" name="Int. J. Syst. Evol. Microbiol.">
        <title>The Global Catalogue of Microorganisms (GCM) 10K type strain sequencing project: providing services to taxonomists for standard genome sequencing and annotation.</title>
        <authorList>
            <consortium name="The Broad Institute Genomics Platform"/>
            <consortium name="The Broad Institute Genome Sequencing Center for Infectious Disease"/>
            <person name="Wu L."/>
            <person name="Ma J."/>
        </authorList>
    </citation>
    <scope>NUCLEOTIDE SEQUENCE [LARGE SCALE GENOMIC DNA]</scope>
    <source>
        <strain evidence="8">CCM 8979</strain>
    </source>
</reference>
<dbReference type="Pfam" id="PF03466">
    <property type="entry name" value="LysR_substrate"/>
    <property type="match status" value="1"/>
</dbReference>
<keyword evidence="8" id="KW-1185">Reference proteome</keyword>
<gene>
    <name evidence="7" type="ORF">ACFQ44_13110</name>
</gene>
<proteinExistence type="inferred from homology"/>
<accession>A0ABW4D9C0</accession>
<dbReference type="InterPro" id="IPR000847">
    <property type="entry name" value="LysR_HTH_N"/>
</dbReference>
<evidence type="ECO:0000313" key="7">
    <source>
        <dbReference type="EMBL" id="MFD1456598.1"/>
    </source>
</evidence>
<evidence type="ECO:0000256" key="3">
    <source>
        <dbReference type="ARBA" id="ARBA00023125"/>
    </source>
</evidence>
<dbReference type="InterPro" id="IPR005119">
    <property type="entry name" value="LysR_subst-bd"/>
</dbReference>
<sequence>MNEEKFLLQILLTAKYSQTISELANKLFVSQPYVSRALKKAENQYGLTFINRNVKPIQITAAGRLFTQNLQGILDAQKEMEQDLSRLQQQEAGTLTIAINQPFLANTISAAIVQAHQAFPELHFRVISQATDSAENHLIRGELDILIGRKWNNPIFSIHTLPSPQLDLLLPETCPLYRPDRIFCPFSEDNLSSLNNCDYVGLSDHSLFQKQVNTALHENGISINEILEFTNIQTATQVALQLHATTVTTAEIAQSCLSPQDKYNLMPFPVEFLHSEFALSHLKSATPTIKKVSHFLTQVLNQPTLAIN</sequence>
<evidence type="ECO:0000256" key="4">
    <source>
        <dbReference type="ARBA" id="ARBA00023163"/>
    </source>
</evidence>
<dbReference type="InterPro" id="IPR050950">
    <property type="entry name" value="HTH-type_LysR_regulators"/>
</dbReference>
<dbReference type="PANTHER" id="PTHR30419:SF8">
    <property type="entry name" value="NITROGEN ASSIMILATION TRANSCRIPTIONAL ACTIVATOR-RELATED"/>
    <property type="match status" value="1"/>
</dbReference>
<evidence type="ECO:0000259" key="5">
    <source>
        <dbReference type="Pfam" id="PF00126"/>
    </source>
</evidence>
<evidence type="ECO:0000259" key="6">
    <source>
        <dbReference type="Pfam" id="PF03466"/>
    </source>
</evidence>
<dbReference type="Gene3D" id="3.40.190.290">
    <property type="match status" value="1"/>
</dbReference>
<evidence type="ECO:0000256" key="2">
    <source>
        <dbReference type="ARBA" id="ARBA00023015"/>
    </source>
</evidence>
<protein>
    <submittedName>
        <fullName evidence="7">LysR substrate-binding domain-containing protein</fullName>
    </submittedName>
</protein>
<comment type="similarity">
    <text evidence="1">Belongs to the LysR transcriptional regulatory family.</text>
</comment>
<dbReference type="Gene3D" id="1.10.10.10">
    <property type="entry name" value="Winged helix-like DNA-binding domain superfamily/Winged helix DNA-binding domain"/>
    <property type="match status" value="1"/>
</dbReference>
<dbReference type="EMBL" id="JBHTOD010000013">
    <property type="protein sequence ID" value="MFD1456598.1"/>
    <property type="molecule type" value="Genomic_DNA"/>
</dbReference>
<dbReference type="PANTHER" id="PTHR30419">
    <property type="entry name" value="HTH-TYPE TRANSCRIPTIONAL REGULATOR YBHD"/>
    <property type="match status" value="1"/>
</dbReference>
<name>A0ABW4D9C0_9LACO</name>
<feature type="domain" description="HTH lysR-type" evidence="5">
    <location>
        <begin position="8"/>
        <end position="64"/>
    </location>
</feature>
<keyword evidence="2" id="KW-0805">Transcription regulation</keyword>
<dbReference type="Pfam" id="PF00126">
    <property type="entry name" value="HTH_1"/>
    <property type="match status" value="1"/>
</dbReference>
<dbReference type="InterPro" id="IPR036390">
    <property type="entry name" value="WH_DNA-bd_sf"/>
</dbReference>
<evidence type="ECO:0000313" key="8">
    <source>
        <dbReference type="Proteomes" id="UP001597189"/>
    </source>
</evidence>
<dbReference type="CDD" id="cd05466">
    <property type="entry name" value="PBP2_LTTR_substrate"/>
    <property type="match status" value="1"/>
</dbReference>
<organism evidence="7 8">
    <name type="scientific">Levilactobacillus lanxiensis</name>
    <dbReference type="NCBI Taxonomy" id="2799568"/>
    <lineage>
        <taxon>Bacteria</taxon>
        <taxon>Bacillati</taxon>
        <taxon>Bacillota</taxon>
        <taxon>Bacilli</taxon>
        <taxon>Lactobacillales</taxon>
        <taxon>Lactobacillaceae</taxon>
        <taxon>Levilactobacillus</taxon>
    </lineage>
</organism>
<dbReference type="RefSeq" id="WP_203647015.1">
    <property type="nucleotide sequence ID" value="NZ_BOLN01000013.1"/>
</dbReference>
<feature type="domain" description="LysR substrate-binding" evidence="6">
    <location>
        <begin position="89"/>
        <end position="298"/>
    </location>
</feature>
<comment type="caution">
    <text evidence="7">The sequence shown here is derived from an EMBL/GenBank/DDBJ whole genome shotgun (WGS) entry which is preliminary data.</text>
</comment>
<keyword evidence="3" id="KW-0238">DNA-binding</keyword>